<proteinExistence type="predicted"/>
<sequence length="123" mass="14121">MTQRIEEGSIILSPADMRIIYGPLRIRENRARAGSTTRLGQILTEMSICAFHSPADRGKESRRDTASEERDYWTVRQVSRATRRAERTVRLDCQEGRLPAIKNPTWLIRDDDARSYIAGNRST</sequence>
<dbReference type="RefSeq" id="WP_210007490.1">
    <property type="nucleotide sequence ID" value="NZ_BSEO01000005.1"/>
</dbReference>
<keyword evidence="2" id="KW-1185">Reference proteome</keyword>
<evidence type="ECO:0008006" key="3">
    <source>
        <dbReference type="Google" id="ProtNLM"/>
    </source>
</evidence>
<dbReference type="EMBL" id="BSEO01000005">
    <property type="protein sequence ID" value="GLJ79755.1"/>
    <property type="molecule type" value="Genomic_DNA"/>
</dbReference>
<comment type="caution">
    <text evidence="1">The sequence shown here is derived from an EMBL/GenBank/DDBJ whole genome shotgun (WGS) entry which is preliminary data.</text>
</comment>
<dbReference type="AlphaFoldDB" id="A0A9W6M361"/>
<reference evidence="1" key="1">
    <citation type="journal article" date="2014" name="Int. J. Syst. Evol. Microbiol.">
        <title>Complete genome sequence of Corynebacterium casei LMG S-19264T (=DSM 44701T), isolated from a smear-ripened cheese.</title>
        <authorList>
            <consortium name="US DOE Joint Genome Institute (JGI-PGF)"/>
            <person name="Walter F."/>
            <person name="Albersmeier A."/>
            <person name="Kalinowski J."/>
            <person name="Ruckert C."/>
        </authorList>
    </citation>
    <scope>NUCLEOTIDE SEQUENCE</scope>
    <source>
        <strain evidence="1">VKM Ac-1447</strain>
    </source>
</reference>
<name>A0A9W6M361_9MICO</name>
<accession>A0A9W6M361</accession>
<dbReference type="Proteomes" id="UP001142317">
    <property type="component" value="Unassembled WGS sequence"/>
</dbReference>
<reference evidence="1" key="2">
    <citation type="submission" date="2023-01" db="EMBL/GenBank/DDBJ databases">
        <authorList>
            <person name="Sun Q."/>
            <person name="Evtushenko L."/>
        </authorList>
    </citation>
    <scope>NUCLEOTIDE SEQUENCE</scope>
    <source>
        <strain evidence="1">VKM Ac-1447</strain>
    </source>
</reference>
<organism evidence="1 2">
    <name type="scientific">Microbacterium imperiale</name>
    <dbReference type="NCBI Taxonomy" id="33884"/>
    <lineage>
        <taxon>Bacteria</taxon>
        <taxon>Bacillati</taxon>
        <taxon>Actinomycetota</taxon>
        <taxon>Actinomycetes</taxon>
        <taxon>Micrococcales</taxon>
        <taxon>Microbacteriaceae</taxon>
        <taxon>Microbacterium</taxon>
    </lineage>
</organism>
<protein>
    <recommendedName>
        <fullName evidence="3">Helix-turn-helix domain-containing protein</fullName>
    </recommendedName>
</protein>
<evidence type="ECO:0000313" key="2">
    <source>
        <dbReference type="Proteomes" id="UP001142317"/>
    </source>
</evidence>
<gene>
    <name evidence="1" type="ORF">GCM10017586_14370</name>
</gene>
<evidence type="ECO:0000313" key="1">
    <source>
        <dbReference type="EMBL" id="GLJ79755.1"/>
    </source>
</evidence>